<proteinExistence type="predicted"/>
<dbReference type="InterPro" id="IPR029016">
    <property type="entry name" value="GAF-like_dom_sf"/>
</dbReference>
<protein>
    <recommendedName>
        <fullName evidence="3">GAF domain-containing protein</fullName>
    </recommendedName>
</protein>
<reference evidence="1 2" key="1">
    <citation type="submission" date="2019-06" db="EMBL/GenBank/DDBJ databases">
        <title>Whole genome shotgun sequence of Pseudonocardia hydrocarbonoxydans NBRC 14498.</title>
        <authorList>
            <person name="Hosoyama A."/>
            <person name="Uohara A."/>
            <person name="Ohji S."/>
            <person name="Ichikawa N."/>
        </authorList>
    </citation>
    <scope>NUCLEOTIDE SEQUENCE [LARGE SCALE GENOMIC DNA]</scope>
    <source>
        <strain evidence="1 2">NBRC 14498</strain>
    </source>
</reference>
<evidence type="ECO:0008006" key="3">
    <source>
        <dbReference type="Google" id="ProtNLM"/>
    </source>
</evidence>
<name>A0A4Y3WS96_9PSEU</name>
<dbReference type="Gene3D" id="3.30.450.40">
    <property type="match status" value="1"/>
</dbReference>
<comment type="caution">
    <text evidence="1">The sequence shown here is derived from an EMBL/GenBank/DDBJ whole genome shotgun (WGS) entry which is preliminary data.</text>
</comment>
<dbReference type="EMBL" id="BJNG01000036">
    <property type="protein sequence ID" value="GEC21747.1"/>
    <property type="molecule type" value="Genomic_DNA"/>
</dbReference>
<dbReference type="SUPFAM" id="SSF55781">
    <property type="entry name" value="GAF domain-like"/>
    <property type="match status" value="1"/>
</dbReference>
<sequence>MLGALCRRIRDSLGTSTAYVAVNRAGGHEAVVSASHGLVTPLFRTLRLPHRIGLGGLVASDGVAQSTEDYARDATFRHSPALDHSVREEGLRGIAAAPVVVGGHVIGAAGRRCPPPRGGTDG</sequence>
<evidence type="ECO:0000313" key="2">
    <source>
        <dbReference type="Proteomes" id="UP000320338"/>
    </source>
</evidence>
<organism evidence="1 2">
    <name type="scientific">Pseudonocardia hydrocarbonoxydans</name>
    <dbReference type="NCBI Taxonomy" id="76726"/>
    <lineage>
        <taxon>Bacteria</taxon>
        <taxon>Bacillati</taxon>
        <taxon>Actinomycetota</taxon>
        <taxon>Actinomycetes</taxon>
        <taxon>Pseudonocardiales</taxon>
        <taxon>Pseudonocardiaceae</taxon>
        <taxon>Pseudonocardia</taxon>
    </lineage>
</organism>
<dbReference type="AlphaFoldDB" id="A0A4Y3WS96"/>
<gene>
    <name evidence="1" type="ORF">PHY01_40300</name>
</gene>
<accession>A0A4Y3WS96</accession>
<dbReference type="Proteomes" id="UP000320338">
    <property type="component" value="Unassembled WGS sequence"/>
</dbReference>
<keyword evidence="2" id="KW-1185">Reference proteome</keyword>
<evidence type="ECO:0000313" key="1">
    <source>
        <dbReference type="EMBL" id="GEC21747.1"/>
    </source>
</evidence>